<feature type="domain" description="C-type lectin" evidence="2">
    <location>
        <begin position="53"/>
        <end position="181"/>
    </location>
</feature>
<dbReference type="InterPro" id="IPR016186">
    <property type="entry name" value="C-type_lectin-like/link_sf"/>
</dbReference>
<dbReference type="Gene3D" id="3.10.100.10">
    <property type="entry name" value="Mannose-Binding Protein A, subunit A"/>
    <property type="match status" value="1"/>
</dbReference>
<keyword evidence="4" id="KW-1185">Reference proteome</keyword>
<protein>
    <recommendedName>
        <fullName evidence="2">C-type lectin domain-containing protein</fullName>
    </recommendedName>
</protein>
<organism evidence="3 4">
    <name type="scientific">Meganyctiphanes norvegica</name>
    <name type="common">Northern krill</name>
    <name type="synonym">Thysanopoda norvegica</name>
    <dbReference type="NCBI Taxonomy" id="48144"/>
    <lineage>
        <taxon>Eukaryota</taxon>
        <taxon>Metazoa</taxon>
        <taxon>Ecdysozoa</taxon>
        <taxon>Arthropoda</taxon>
        <taxon>Crustacea</taxon>
        <taxon>Multicrustacea</taxon>
        <taxon>Malacostraca</taxon>
        <taxon>Eumalacostraca</taxon>
        <taxon>Eucarida</taxon>
        <taxon>Euphausiacea</taxon>
        <taxon>Euphausiidae</taxon>
        <taxon>Meganyctiphanes</taxon>
    </lineage>
</organism>
<dbReference type="PROSITE" id="PS50041">
    <property type="entry name" value="C_TYPE_LECTIN_2"/>
    <property type="match status" value="1"/>
</dbReference>
<dbReference type="Pfam" id="PF00059">
    <property type="entry name" value="Lectin_C"/>
    <property type="match status" value="1"/>
</dbReference>
<name>A0AAV2PTF2_MEGNR</name>
<comment type="caution">
    <text evidence="3">The sequence shown here is derived from an EMBL/GenBank/DDBJ whole genome shotgun (WGS) entry which is preliminary data.</text>
</comment>
<dbReference type="SUPFAM" id="SSF56436">
    <property type="entry name" value="C-type lectin-like"/>
    <property type="match status" value="1"/>
</dbReference>
<gene>
    <name evidence="3" type="ORF">MNOR_LOCUS2940</name>
</gene>
<reference evidence="3 4" key="1">
    <citation type="submission" date="2024-05" db="EMBL/GenBank/DDBJ databases">
        <authorList>
            <person name="Wallberg A."/>
        </authorList>
    </citation>
    <scope>NUCLEOTIDE SEQUENCE [LARGE SCALE GENOMIC DNA]</scope>
</reference>
<accession>A0AAV2PTF2</accession>
<proteinExistence type="predicted"/>
<dbReference type="InterPro" id="IPR016187">
    <property type="entry name" value="CTDL_fold"/>
</dbReference>
<evidence type="ECO:0000313" key="4">
    <source>
        <dbReference type="Proteomes" id="UP001497623"/>
    </source>
</evidence>
<evidence type="ECO:0000259" key="2">
    <source>
        <dbReference type="PROSITE" id="PS50041"/>
    </source>
</evidence>
<feature type="signal peptide" evidence="1">
    <location>
        <begin position="1"/>
        <end position="20"/>
    </location>
</feature>
<dbReference type="SMART" id="SM00034">
    <property type="entry name" value="CLECT"/>
    <property type="match status" value="1"/>
</dbReference>
<dbReference type="InterPro" id="IPR001304">
    <property type="entry name" value="C-type_lectin-like"/>
</dbReference>
<sequence length="185" mass="21356">MKRLLVILGMMVLFLDYGIGVQKPHLTVKKMKDCTCSVLDKMDKTCRPGWVEVSGSCYFLLRTYLPWWVSRELCKDLDDRADLAQPTKIYPTLAYVMSMFPGFSTGDRLMYTSEYVWLGARRRGNGFKWVNGTTLPVDALHWVGSQQSGFYYDCIVFKSRDPESQKLDTHQCHLTTQGLCQYDMC</sequence>
<keyword evidence="1" id="KW-0732">Signal</keyword>
<dbReference type="AlphaFoldDB" id="A0AAV2PTF2"/>
<dbReference type="CDD" id="cd00037">
    <property type="entry name" value="CLECT"/>
    <property type="match status" value="1"/>
</dbReference>
<dbReference type="EMBL" id="CAXKWB010000954">
    <property type="protein sequence ID" value="CAL4062925.1"/>
    <property type="molecule type" value="Genomic_DNA"/>
</dbReference>
<evidence type="ECO:0000313" key="3">
    <source>
        <dbReference type="EMBL" id="CAL4062925.1"/>
    </source>
</evidence>
<dbReference type="Proteomes" id="UP001497623">
    <property type="component" value="Unassembled WGS sequence"/>
</dbReference>
<evidence type="ECO:0000256" key="1">
    <source>
        <dbReference type="SAM" id="SignalP"/>
    </source>
</evidence>
<feature type="chain" id="PRO_5043674092" description="C-type lectin domain-containing protein" evidence="1">
    <location>
        <begin position="21"/>
        <end position="185"/>
    </location>
</feature>